<organism evidence="2 3">
    <name type="scientific">Citrus x changshan-huyou</name>
    <dbReference type="NCBI Taxonomy" id="2935761"/>
    <lineage>
        <taxon>Eukaryota</taxon>
        <taxon>Viridiplantae</taxon>
        <taxon>Streptophyta</taxon>
        <taxon>Embryophyta</taxon>
        <taxon>Tracheophyta</taxon>
        <taxon>Spermatophyta</taxon>
        <taxon>Magnoliopsida</taxon>
        <taxon>eudicotyledons</taxon>
        <taxon>Gunneridae</taxon>
        <taxon>Pentapetalae</taxon>
        <taxon>rosids</taxon>
        <taxon>malvids</taxon>
        <taxon>Sapindales</taxon>
        <taxon>Rutaceae</taxon>
        <taxon>Aurantioideae</taxon>
        <taxon>Citrus</taxon>
    </lineage>
</organism>
<dbReference type="EMBL" id="JBCGBO010000002">
    <property type="protein sequence ID" value="KAK9223435.1"/>
    <property type="molecule type" value="Genomic_DNA"/>
</dbReference>
<sequence length="85" mass="9799">MKRLDLTDFPFYVAALDSHKRTRFSNDAVIISSIFLEAYFVSTLTMQILFISFCLKNGGSWDSTPKVMLDNLSKTIKLAIWQKRC</sequence>
<accession>A0AAP0QU35</accession>
<evidence type="ECO:0000313" key="3">
    <source>
        <dbReference type="Proteomes" id="UP001428341"/>
    </source>
</evidence>
<dbReference type="AlphaFoldDB" id="A0AAP0QU35"/>
<keyword evidence="3" id="KW-1185">Reference proteome</keyword>
<gene>
    <name evidence="2" type="ORF">WN944_011878</name>
</gene>
<keyword evidence="1" id="KW-1133">Transmembrane helix</keyword>
<proteinExistence type="predicted"/>
<comment type="caution">
    <text evidence="2">The sequence shown here is derived from an EMBL/GenBank/DDBJ whole genome shotgun (WGS) entry which is preliminary data.</text>
</comment>
<evidence type="ECO:0000256" key="1">
    <source>
        <dbReference type="SAM" id="Phobius"/>
    </source>
</evidence>
<keyword evidence="1" id="KW-0812">Transmembrane</keyword>
<keyword evidence="1" id="KW-0472">Membrane</keyword>
<dbReference type="Proteomes" id="UP001428341">
    <property type="component" value="Unassembled WGS sequence"/>
</dbReference>
<evidence type="ECO:0000313" key="2">
    <source>
        <dbReference type="EMBL" id="KAK9223435.1"/>
    </source>
</evidence>
<protein>
    <submittedName>
        <fullName evidence="2">Uncharacterized protein</fullName>
    </submittedName>
</protein>
<reference evidence="2 3" key="1">
    <citation type="submission" date="2024-05" db="EMBL/GenBank/DDBJ databases">
        <title>Haplotype-resolved chromosome-level genome assembly of Huyou (Citrus changshanensis).</title>
        <authorList>
            <person name="Miao C."/>
            <person name="Chen W."/>
            <person name="Wu Y."/>
            <person name="Wang L."/>
            <person name="Zhao S."/>
            <person name="Grierson D."/>
            <person name="Xu C."/>
            <person name="Chen K."/>
        </authorList>
    </citation>
    <scope>NUCLEOTIDE SEQUENCE [LARGE SCALE GENOMIC DNA]</scope>
    <source>
        <strain evidence="2">01-14</strain>
        <tissue evidence="2">Leaf</tissue>
    </source>
</reference>
<name>A0AAP0QU35_9ROSI</name>
<feature type="transmembrane region" description="Helical" evidence="1">
    <location>
        <begin position="28"/>
        <end position="53"/>
    </location>
</feature>